<dbReference type="InterPro" id="IPR001830">
    <property type="entry name" value="Glyco_trans_20"/>
</dbReference>
<comment type="similarity">
    <text evidence="1">In the N-terminal section; belongs to the glycosyltransferase 20 family.</text>
</comment>
<feature type="transmembrane region" description="Helical" evidence="3">
    <location>
        <begin position="876"/>
        <end position="895"/>
    </location>
</feature>
<accession>A0A6G0WRF3</accession>
<dbReference type="NCBIfam" id="TIGR00685">
    <property type="entry name" value="T6PP"/>
    <property type="match status" value="1"/>
</dbReference>
<sequence>METKARNGTTHPSQLPILVVSNQLPARLEKDEHGKYTATWCGERLLASTMAFSHQDLFRSSRRRIRFLGRVEMYVPEEDHEAVIQACASVSCIPVFPSPEADPSAFDRFCTGPLRNVFNNMIHPSTLSTQTVDPIPWSAFMSMNKDFAVAITKVYESGDLIWIQDYELIMVPHFIARTSLRHHAPIGLYLHVPFPSKQVLLSLSFREELLHSMLQAHHLGFHLYEHARQFIECCEAILHLPPPVMLQGQLVLENNGKRVAITCSQLTIDLARIDKELASNEVRDEIIQWRQLYPNKLIFAACDVVDVFHGLPQKFLALHHFLQRNPDFASRVLLIQVGILTSSLGSTEHKEVVEQVAREINANYDEPVILFDVRNERMTTSNRVALWRVAEVYVSTVFAEGLNTCPFEYIVTHRNATGLAILSQYAVACRLLHGTIIINPWNIDEIAYAMDEAVHMSLKEKEFRRDCDLVSIASHTPSRWATTIISDIATASHGASPKKLEVHTKPLTDALLLDIYRKSRGRRIFFFDYYRTLAPDVSSDFGIVWPDVPVDVLSSLELLCRDQRNTVFVVSGCNCELLSDKFGSVPGLGLVAEHGYFIRWAMLGQAARMDKPWELYGDVFRVNSSCGKWREKAEWIMQAYVDRTNGAALEMRRSSILFRYAGADYKFGLMQARELYNQLKAVFQEWPLDVIQGKDYIEVRPEGLGKGKIVRQILRKLHDDTTKSDIPIDFVWTLGDDVADELMFDAALGCAHDFSIPNVLTCTVGHKASKAQYFVSDHAQVVSLLGSVRLALTKSSRFHSVADMQSIMAKHMHHPPQISYTPASSMMESHDFPRKNSAKMLRNTSSGLAPVLEEEATTSRLSSSLLDMPVKKPTKWWRRSFLGLISALILIRVVYRLRRQIPRWLCVWKERKTTAATATALSMLALSCLWYHKRKRL</sequence>
<evidence type="ECO:0000256" key="3">
    <source>
        <dbReference type="SAM" id="Phobius"/>
    </source>
</evidence>
<keyword evidence="3" id="KW-0472">Membrane</keyword>
<dbReference type="Gene3D" id="3.40.50.2000">
    <property type="entry name" value="Glycogen Phosphorylase B"/>
    <property type="match status" value="2"/>
</dbReference>
<dbReference type="Gene3D" id="3.40.50.1000">
    <property type="entry name" value="HAD superfamily/HAD-like"/>
    <property type="match status" value="1"/>
</dbReference>
<dbReference type="Pfam" id="PF00982">
    <property type="entry name" value="Glyco_transf_20"/>
    <property type="match status" value="1"/>
</dbReference>
<evidence type="ECO:0000313" key="5">
    <source>
        <dbReference type="Proteomes" id="UP000481153"/>
    </source>
</evidence>
<dbReference type="NCBIfam" id="TIGR01484">
    <property type="entry name" value="HAD-SF-IIB"/>
    <property type="match status" value="1"/>
</dbReference>
<dbReference type="PANTHER" id="PTHR10788:SF94">
    <property type="entry name" value="ALPHA,ALPHA-TREHALOSE-PHOSPHATE SYNTHASE [UDP-FORMING] 5"/>
    <property type="match status" value="1"/>
</dbReference>
<gene>
    <name evidence="4" type="ORF">Ae201684_012490</name>
</gene>
<dbReference type="InterPro" id="IPR006379">
    <property type="entry name" value="HAD-SF_hydro_IIB"/>
</dbReference>
<proteinExistence type="inferred from homology"/>
<evidence type="ECO:0000313" key="4">
    <source>
        <dbReference type="EMBL" id="KAF0730001.1"/>
    </source>
</evidence>
<comment type="caution">
    <text evidence="4">The sequence shown here is derived from an EMBL/GenBank/DDBJ whole genome shotgun (WGS) entry which is preliminary data.</text>
</comment>
<dbReference type="PANTHER" id="PTHR10788">
    <property type="entry name" value="TREHALOSE-6-PHOSPHATE SYNTHASE"/>
    <property type="match status" value="1"/>
</dbReference>
<dbReference type="FunFam" id="3.40.50.1000:FF:000052">
    <property type="entry name" value="Alpha,alpha-trehalose-phosphate synthase [UDP-forming] 6"/>
    <property type="match status" value="1"/>
</dbReference>
<dbReference type="GO" id="GO:0005829">
    <property type="term" value="C:cytosol"/>
    <property type="evidence" value="ECO:0007669"/>
    <property type="project" value="TreeGrafter"/>
</dbReference>
<dbReference type="VEuPathDB" id="FungiDB:AeMF1_013772"/>
<keyword evidence="3" id="KW-0812">Transmembrane</keyword>
<reference evidence="4 5" key="1">
    <citation type="submission" date="2019-07" db="EMBL/GenBank/DDBJ databases">
        <title>Genomics analysis of Aphanomyces spp. identifies a new class of oomycete effector associated with host adaptation.</title>
        <authorList>
            <person name="Gaulin E."/>
        </authorList>
    </citation>
    <scope>NUCLEOTIDE SEQUENCE [LARGE SCALE GENOMIC DNA]</scope>
    <source>
        <strain evidence="4 5">ATCC 201684</strain>
    </source>
</reference>
<dbReference type="SUPFAM" id="SSF53756">
    <property type="entry name" value="UDP-Glycosyltransferase/glycogen phosphorylase"/>
    <property type="match status" value="1"/>
</dbReference>
<dbReference type="Proteomes" id="UP000481153">
    <property type="component" value="Unassembled WGS sequence"/>
</dbReference>
<dbReference type="InterPro" id="IPR003337">
    <property type="entry name" value="Trehalose_PPase"/>
</dbReference>
<dbReference type="InterPro" id="IPR036412">
    <property type="entry name" value="HAD-like_sf"/>
</dbReference>
<keyword evidence="3" id="KW-1133">Transmembrane helix</keyword>
<dbReference type="GO" id="GO:0004805">
    <property type="term" value="F:trehalose-phosphatase activity"/>
    <property type="evidence" value="ECO:0007669"/>
    <property type="project" value="TreeGrafter"/>
</dbReference>
<comment type="similarity">
    <text evidence="2">In the C-terminal section; belongs to the trehalose phosphatase family.</text>
</comment>
<keyword evidence="5" id="KW-1185">Reference proteome</keyword>
<organism evidence="4 5">
    <name type="scientific">Aphanomyces euteiches</name>
    <dbReference type="NCBI Taxonomy" id="100861"/>
    <lineage>
        <taxon>Eukaryota</taxon>
        <taxon>Sar</taxon>
        <taxon>Stramenopiles</taxon>
        <taxon>Oomycota</taxon>
        <taxon>Saprolegniomycetes</taxon>
        <taxon>Saprolegniales</taxon>
        <taxon>Verrucalvaceae</taxon>
        <taxon>Aphanomyces</taxon>
    </lineage>
</organism>
<evidence type="ECO:0000256" key="1">
    <source>
        <dbReference type="ARBA" id="ARBA00005409"/>
    </source>
</evidence>
<dbReference type="Pfam" id="PF02358">
    <property type="entry name" value="Trehalose_PPase"/>
    <property type="match status" value="1"/>
</dbReference>
<protein>
    <submittedName>
        <fullName evidence="4">Uncharacterized protein</fullName>
    </submittedName>
</protein>
<name>A0A6G0WRF3_9STRA</name>
<evidence type="ECO:0000256" key="2">
    <source>
        <dbReference type="ARBA" id="ARBA00006330"/>
    </source>
</evidence>
<dbReference type="Gene3D" id="3.30.70.1020">
    <property type="entry name" value="Trehalose-6-phosphate phosphatase related protein, domain 2"/>
    <property type="match status" value="1"/>
</dbReference>
<dbReference type="InterPro" id="IPR023214">
    <property type="entry name" value="HAD_sf"/>
</dbReference>
<dbReference type="AlphaFoldDB" id="A0A6G0WRF3"/>
<dbReference type="EMBL" id="VJMJ01000158">
    <property type="protein sequence ID" value="KAF0730001.1"/>
    <property type="molecule type" value="Genomic_DNA"/>
</dbReference>
<dbReference type="GO" id="GO:0005992">
    <property type="term" value="P:trehalose biosynthetic process"/>
    <property type="evidence" value="ECO:0007669"/>
    <property type="project" value="InterPro"/>
</dbReference>
<dbReference type="SUPFAM" id="SSF56784">
    <property type="entry name" value="HAD-like"/>
    <property type="match status" value="1"/>
</dbReference>